<dbReference type="PANTHER" id="PTHR42879">
    <property type="entry name" value="3-OXOACYL-(ACYL-CARRIER-PROTEIN) REDUCTASE"/>
    <property type="match status" value="1"/>
</dbReference>
<dbReference type="EMBL" id="WGGD01000005">
    <property type="protein sequence ID" value="MUN28020.1"/>
    <property type="molecule type" value="Genomic_DNA"/>
</dbReference>
<dbReference type="Pfam" id="PF00106">
    <property type="entry name" value="adh_short"/>
    <property type="match status" value="1"/>
</dbReference>
<reference evidence="2 3" key="1">
    <citation type="submission" date="2019-10" db="EMBL/GenBank/DDBJ databases">
        <title>Sequencing and Assembly of Multiple Reported Metal-Biooxidizing Members of the Extremely Thermoacidophilic Archaeal Family Sulfolobaceae.</title>
        <authorList>
            <person name="Counts J.A."/>
            <person name="Kelly R.M."/>
        </authorList>
    </citation>
    <scope>NUCLEOTIDE SEQUENCE [LARGE SCALE GENOMIC DNA]</scope>
    <source>
        <strain evidence="2 3">DSM 6482</strain>
    </source>
</reference>
<keyword evidence="3" id="KW-1185">Reference proteome</keyword>
<dbReference type="InterPro" id="IPR002347">
    <property type="entry name" value="SDR_fam"/>
</dbReference>
<dbReference type="SUPFAM" id="SSF51735">
    <property type="entry name" value="NAD(P)-binding Rossmann-fold domains"/>
    <property type="match status" value="1"/>
</dbReference>
<accession>A0A6A9QIG9</accession>
<dbReference type="AlphaFoldDB" id="A0A6A9QIG9"/>
<dbReference type="RefSeq" id="WP_156016073.1">
    <property type="nucleotide sequence ID" value="NZ_WGGD01000005.1"/>
</dbReference>
<dbReference type="InterPro" id="IPR050259">
    <property type="entry name" value="SDR"/>
</dbReference>
<protein>
    <submittedName>
        <fullName evidence="2">SDR family NAD(P)-dependent oxidoreductase</fullName>
    </submittedName>
</protein>
<dbReference type="Gene3D" id="3.40.50.720">
    <property type="entry name" value="NAD(P)-binding Rossmann-like Domain"/>
    <property type="match status" value="1"/>
</dbReference>
<evidence type="ECO:0000256" key="1">
    <source>
        <dbReference type="ARBA" id="ARBA00006484"/>
    </source>
</evidence>
<name>A0A6A9QIG9_SULME</name>
<gene>
    <name evidence="2" type="ORF">GC250_00715</name>
</gene>
<dbReference type="InterPro" id="IPR036291">
    <property type="entry name" value="NAD(P)-bd_dom_sf"/>
</dbReference>
<sequence length="267" mass="29428">MKLDLSGKRVLVTASSSGIGKGVARAFLKEGCKVIISARNKDKVNEVVKKLRESISPSVWGLEMDLSDQGSLAKAVDGAYELMGGIDILVINSGNPPTEPSFFNETEMNDWRYSVEMFLFAPIFLVKKFIPKMRENHYGRIFFLSSWTVKSPQPHFTLADVSRSPLIQLTKILSKEEGRNGITVNTILMGSFRTPGAERSLKKIAERNGEPYESLWEREVISPIAVGRIGDQEKDLGSLLVFLSTDFGGYVTGSSILIDGGSSPYVL</sequence>
<dbReference type="PANTHER" id="PTHR42879:SF5">
    <property type="entry name" value="SHORT-CHAIN ALCOHOL DEHYDROGENASE"/>
    <property type="match status" value="1"/>
</dbReference>
<evidence type="ECO:0000313" key="3">
    <source>
        <dbReference type="Proteomes" id="UP000470772"/>
    </source>
</evidence>
<proteinExistence type="inferred from homology"/>
<evidence type="ECO:0000313" key="2">
    <source>
        <dbReference type="EMBL" id="MUN28020.1"/>
    </source>
</evidence>
<dbReference type="PRINTS" id="PR00081">
    <property type="entry name" value="GDHRDH"/>
</dbReference>
<organism evidence="2 3">
    <name type="scientific">Sulfuracidifex metallicus DSM 6482 = JCM 9184</name>
    <dbReference type="NCBI Taxonomy" id="523847"/>
    <lineage>
        <taxon>Archaea</taxon>
        <taxon>Thermoproteota</taxon>
        <taxon>Thermoprotei</taxon>
        <taxon>Sulfolobales</taxon>
        <taxon>Sulfolobaceae</taxon>
        <taxon>Sulfuracidifex</taxon>
    </lineage>
</organism>
<dbReference type="CDD" id="cd05344">
    <property type="entry name" value="BKR_like_SDR_like"/>
    <property type="match status" value="1"/>
</dbReference>
<comment type="similarity">
    <text evidence="1">Belongs to the short-chain dehydrogenases/reductases (SDR) family.</text>
</comment>
<comment type="caution">
    <text evidence="2">The sequence shown here is derived from an EMBL/GenBank/DDBJ whole genome shotgun (WGS) entry which is preliminary data.</text>
</comment>
<dbReference type="Proteomes" id="UP000470772">
    <property type="component" value="Unassembled WGS sequence"/>
</dbReference>